<dbReference type="InterPro" id="IPR036541">
    <property type="entry name" value="PLipase_A1_sf"/>
</dbReference>
<accession>A0ABU9D7C1</accession>
<evidence type="ECO:0000256" key="7">
    <source>
        <dbReference type="ARBA" id="ARBA00022723"/>
    </source>
</evidence>
<evidence type="ECO:0000256" key="1">
    <source>
        <dbReference type="ARBA" id="ARBA00000111"/>
    </source>
</evidence>
<name>A0ABU9D7C1_9PROT</name>
<evidence type="ECO:0000256" key="3">
    <source>
        <dbReference type="ARBA" id="ARBA00010525"/>
    </source>
</evidence>
<dbReference type="InterPro" id="IPR003187">
    <property type="entry name" value="PLipase_A1"/>
</dbReference>
<evidence type="ECO:0000256" key="13">
    <source>
        <dbReference type="ARBA" id="ARBA00023136"/>
    </source>
</evidence>
<comment type="function">
    <text evidence="15">Hydrolysis of phosphatidylcholine with phospholipase A2 (EC 3.1.1.4) and phospholipase A1 (EC 3.1.1.32) activities.</text>
</comment>
<organism evidence="16 17">
    <name type="scientific">Thermithiobacillus plumbiphilus</name>
    <dbReference type="NCBI Taxonomy" id="1729899"/>
    <lineage>
        <taxon>Bacteria</taxon>
        <taxon>Pseudomonadati</taxon>
        <taxon>Pseudomonadota</taxon>
        <taxon>Acidithiobacillia</taxon>
        <taxon>Acidithiobacillales</taxon>
        <taxon>Thermithiobacillaceae</taxon>
        <taxon>Thermithiobacillus</taxon>
    </lineage>
</organism>
<keyword evidence="7 15" id="KW-0479">Metal-binding</keyword>
<gene>
    <name evidence="16" type="ORF">WOB96_06605</name>
</gene>
<dbReference type="PANTHER" id="PTHR40457">
    <property type="entry name" value="PHOSPHOLIPASE A1"/>
    <property type="match status" value="1"/>
</dbReference>
<reference evidence="16 17" key="1">
    <citation type="submission" date="2024-04" db="EMBL/GenBank/DDBJ databases">
        <authorList>
            <person name="Abashina T."/>
            <person name="Shaikin A."/>
        </authorList>
    </citation>
    <scope>NUCLEOTIDE SEQUENCE [LARGE SCALE GENOMIC DNA]</scope>
    <source>
        <strain evidence="16 17">AAFK</strain>
    </source>
</reference>
<dbReference type="EC" id="3.1.1.4" evidence="15"/>
<comment type="catalytic activity">
    <reaction evidence="1 15">
        <text>a 1,2-diacyl-sn-glycero-3-phosphocholine + H2O = a 2-acyl-sn-glycero-3-phosphocholine + a fatty acid + H(+)</text>
        <dbReference type="Rhea" id="RHEA:18689"/>
        <dbReference type="ChEBI" id="CHEBI:15377"/>
        <dbReference type="ChEBI" id="CHEBI:15378"/>
        <dbReference type="ChEBI" id="CHEBI:28868"/>
        <dbReference type="ChEBI" id="CHEBI:57643"/>
        <dbReference type="ChEBI" id="CHEBI:57875"/>
        <dbReference type="EC" id="3.1.1.32"/>
    </reaction>
</comment>
<protein>
    <recommendedName>
        <fullName evidence="15">Phospholipase A1</fullName>
        <ecNumber evidence="15">3.1.1.32</ecNumber>
        <ecNumber evidence="15">3.1.1.4</ecNumber>
    </recommendedName>
    <alternativeName>
        <fullName evidence="15">Phosphatidylcholine 1-acylhydrolase</fullName>
    </alternativeName>
</protein>
<evidence type="ECO:0000256" key="14">
    <source>
        <dbReference type="ARBA" id="ARBA00023237"/>
    </source>
</evidence>
<dbReference type="PANTHER" id="PTHR40457:SF1">
    <property type="entry name" value="PHOSPHOLIPASE A1"/>
    <property type="match status" value="1"/>
</dbReference>
<sequence length="387" mass="43036">MNAGDYQKPCLSLGFLLVYGLLPVTTALAQTAPKPATIDACAAVENDADRLACYDAAVGRQAPAVADADRQADFARIAKHAQSANPPAGEPKSQTSSDLFATQPKDRAGEAIANAGKGSLLDSRWELAKDSKLGTFSFRAYKPIYLLPVFWSSNPNTRPQSPNPDNTVYSALPLDNLEAKFQLSFKTKMLENLVGSNGDLWLGYTQSSRWQVYNGDQSRPFRETDYEPEVLLVFRSHYNLLDWNGRMLGLGFNHQSNGRADPLSRSWNRLTFNVGLDRDDWALTLRPWVRITDGGNTDDNPGIEDYMGRGDILLVHKHGDHEFSLLARHSLRGGAHSHGALQLDWAFPIHNKLRGYVQVFDGYGESLIDYNHRATYLGLGISLMDWY</sequence>
<evidence type="ECO:0000256" key="12">
    <source>
        <dbReference type="ARBA" id="ARBA00023098"/>
    </source>
</evidence>
<keyword evidence="6" id="KW-0812">Transmembrane</keyword>
<comment type="catalytic activity">
    <reaction evidence="2 15">
        <text>a 1,2-diacyl-sn-glycero-3-phosphocholine + H2O = a 1-acyl-sn-glycero-3-phosphocholine + a fatty acid + H(+)</text>
        <dbReference type="Rhea" id="RHEA:15801"/>
        <dbReference type="ChEBI" id="CHEBI:15377"/>
        <dbReference type="ChEBI" id="CHEBI:15378"/>
        <dbReference type="ChEBI" id="CHEBI:28868"/>
        <dbReference type="ChEBI" id="CHEBI:57643"/>
        <dbReference type="ChEBI" id="CHEBI:58168"/>
        <dbReference type="EC" id="3.1.1.4"/>
    </reaction>
</comment>
<keyword evidence="17" id="KW-1185">Reference proteome</keyword>
<keyword evidence="9 15" id="KW-0378">Hydrolase</keyword>
<dbReference type="SUPFAM" id="SSF56931">
    <property type="entry name" value="Outer membrane phospholipase A (OMPLA)"/>
    <property type="match status" value="1"/>
</dbReference>
<dbReference type="RefSeq" id="WP_341370494.1">
    <property type="nucleotide sequence ID" value="NZ_JBBPCO010000005.1"/>
</dbReference>
<evidence type="ECO:0000256" key="10">
    <source>
        <dbReference type="ARBA" id="ARBA00022837"/>
    </source>
</evidence>
<keyword evidence="10 15" id="KW-0106">Calcium</keyword>
<evidence type="ECO:0000256" key="5">
    <source>
        <dbReference type="ARBA" id="ARBA00022452"/>
    </source>
</evidence>
<evidence type="ECO:0000256" key="9">
    <source>
        <dbReference type="ARBA" id="ARBA00022801"/>
    </source>
</evidence>
<keyword evidence="11 15" id="KW-0442">Lipid degradation</keyword>
<evidence type="ECO:0000256" key="2">
    <source>
        <dbReference type="ARBA" id="ARBA00001604"/>
    </source>
</evidence>
<proteinExistence type="inferred from homology"/>
<keyword evidence="8" id="KW-0732">Signal</keyword>
<comment type="caution">
    <text evidence="16">The sequence shown here is derived from an EMBL/GenBank/DDBJ whole genome shotgun (WGS) entry which is preliminary data.</text>
</comment>
<dbReference type="EMBL" id="JBBPCO010000005">
    <property type="protein sequence ID" value="MEK8089435.1"/>
    <property type="molecule type" value="Genomic_DNA"/>
</dbReference>
<keyword evidence="12 15" id="KW-0443">Lipid metabolism</keyword>
<dbReference type="PRINTS" id="PR01486">
    <property type="entry name" value="PHPHLIPASEA1"/>
</dbReference>
<comment type="subunit">
    <text evidence="4 15">Homodimer; dimerization is reversible, and the dimeric form is the active one.</text>
</comment>
<comment type="cofactor">
    <cofactor evidence="15">
        <name>Ca(2+)</name>
        <dbReference type="ChEBI" id="CHEBI:29108"/>
    </cofactor>
    <text evidence="15">Binds 1 Ca(2+) ion per monomer. In the dimeric form the Ca(2+) is bound by different amino acids with binding of each Ca(2+) shared with ligands coming from each monomer. The Ca(2+) ion may have a role in catalysis.</text>
</comment>
<keyword evidence="5" id="KW-1134">Transmembrane beta strand</keyword>
<dbReference type="EC" id="3.1.1.32" evidence="15"/>
<evidence type="ECO:0000313" key="16">
    <source>
        <dbReference type="EMBL" id="MEK8089435.1"/>
    </source>
</evidence>
<dbReference type="CDD" id="cd00541">
    <property type="entry name" value="OMPLA"/>
    <property type="match status" value="1"/>
</dbReference>
<dbReference type="Gene3D" id="2.40.230.10">
    <property type="entry name" value="Phospholipase A1"/>
    <property type="match status" value="1"/>
</dbReference>
<evidence type="ECO:0000313" key="17">
    <source>
        <dbReference type="Proteomes" id="UP001446205"/>
    </source>
</evidence>
<keyword evidence="13" id="KW-0472">Membrane</keyword>
<evidence type="ECO:0000256" key="6">
    <source>
        <dbReference type="ARBA" id="ARBA00022692"/>
    </source>
</evidence>
<evidence type="ECO:0000256" key="11">
    <source>
        <dbReference type="ARBA" id="ARBA00022963"/>
    </source>
</evidence>
<comment type="similarity">
    <text evidence="3 15">Belongs to the phospholipase A1 family.</text>
</comment>
<dbReference type="Proteomes" id="UP001446205">
    <property type="component" value="Unassembled WGS sequence"/>
</dbReference>
<evidence type="ECO:0000256" key="8">
    <source>
        <dbReference type="ARBA" id="ARBA00022729"/>
    </source>
</evidence>
<dbReference type="Pfam" id="PF02253">
    <property type="entry name" value="PLA1"/>
    <property type="match status" value="1"/>
</dbReference>
<comment type="subcellular location">
    <subcellularLocation>
        <location evidence="15">Cell outer membrane</location>
        <topology evidence="15">Multi-pass membrane protein</topology>
    </subcellularLocation>
    <text evidence="15">One of the very few enzymes located there.</text>
</comment>
<evidence type="ECO:0000256" key="4">
    <source>
        <dbReference type="ARBA" id="ARBA00011702"/>
    </source>
</evidence>
<keyword evidence="14 15" id="KW-0998">Cell outer membrane</keyword>
<evidence type="ECO:0000256" key="15">
    <source>
        <dbReference type="RuleBase" id="RU366027"/>
    </source>
</evidence>